<dbReference type="STRING" id="1469948.GCA_000732725_01250"/>
<keyword evidence="2" id="KW-1185">Reference proteome</keyword>
<protein>
    <submittedName>
        <fullName evidence="1">Uncharacterized protein</fullName>
    </submittedName>
</protein>
<dbReference type="Proteomes" id="UP000295718">
    <property type="component" value="Unassembled WGS sequence"/>
</dbReference>
<dbReference type="AlphaFoldDB" id="A0A4V2QC25"/>
<proteinExistence type="predicted"/>
<accession>A0A4V2QC25</accession>
<sequence>MGSNENFPGGPFSSIYIPWRNADIIEKAKGELYICVIERINIDEKSGPSEINKHFMSRGLRCPMGRMGAVFFCVQSLWIVGIINCDYKFLASPALTLTKWNTNAKLITFKNVIFKNVTF</sequence>
<comment type="caution">
    <text evidence="1">The sequence shown here is derived from an EMBL/GenBank/DDBJ whole genome shotgun (WGS) entry which is preliminary data.</text>
</comment>
<organism evidence="1 2">
    <name type="scientific">Kineothrix alysoides</name>
    <dbReference type="NCBI Taxonomy" id="1469948"/>
    <lineage>
        <taxon>Bacteria</taxon>
        <taxon>Bacillati</taxon>
        <taxon>Bacillota</taxon>
        <taxon>Clostridia</taxon>
        <taxon>Lachnospirales</taxon>
        <taxon>Lachnospiraceae</taxon>
        <taxon>Kineothrix</taxon>
    </lineage>
</organism>
<gene>
    <name evidence="1" type="ORF">EDD76_106240</name>
</gene>
<evidence type="ECO:0000313" key="2">
    <source>
        <dbReference type="Proteomes" id="UP000295718"/>
    </source>
</evidence>
<name>A0A4V2QC25_9FIRM</name>
<dbReference type="EMBL" id="SLUO01000006">
    <property type="protein sequence ID" value="TCL58587.1"/>
    <property type="molecule type" value="Genomic_DNA"/>
</dbReference>
<reference evidence="1 2" key="1">
    <citation type="submission" date="2019-03" db="EMBL/GenBank/DDBJ databases">
        <title>Genomic Encyclopedia of Type Strains, Phase IV (KMG-IV): sequencing the most valuable type-strain genomes for metagenomic binning, comparative biology and taxonomic classification.</title>
        <authorList>
            <person name="Goeker M."/>
        </authorList>
    </citation>
    <scope>NUCLEOTIDE SEQUENCE [LARGE SCALE GENOMIC DNA]</scope>
    <source>
        <strain evidence="1 2">DSM 100556</strain>
    </source>
</reference>
<evidence type="ECO:0000313" key="1">
    <source>
        <dbReference type="EMBL" id="TCL58587.1"/>
    </source>
</evidence>